<dbReference type="InterPro" id="IPR011862">
    <property type="entry name" value="Phos-bd"/>
</dbReference>
<dbReference type="InterPro" id="IPR024370">
    <property type="entry name" value="PBP_domain"/>
</dbReference>
<dbReference type="PATRIC" id="fig|186479.3.peg.9771"/>
<dbReference type="EMBL" id="LJCR01000007">
    <property type="protein sequence ID" value="KPV54921.1"/>
    <property type="molecule type" value="Genomic_DNA"/>
</dbReference>
<evidence type="ECO:0000259" key="5">
    <source>
        <dbReference type="Pfam" id="PF12849"/>
    </source>
</evidence>
<accession>A0A0P9DHE0</accession>
<keyword evidence="4" id="KW-0592">Phosphate transport</keyword>
<dbReference type="PANTHER" id="PTHR30570">
    <property type="entry name" value="PERIPLASMIC PHOSPHATE BINDING COMPONENT OF PHOSPHATE ABC TRANSPORTER"/>
    <property type="match status" value="1"/>
</dbReference>
<dbReference type="Gene3D" id="3.40.190.10">
    <property type="entry name" value="Periplasmic binding protein-like II"/>
    <property type="match status" value="2"/>
</dbReference>
<evidence type="ECO:0000313" key="7">
    <source>
        <dbReference type="Proteomes" id="UP000050509"/>
    </source>
</evidence>
<feature type="domain" description="PBP" evidence="5">
    <location>
        <begin position="18"/>
        <end position="270"/>
    </location>
</feature>
<dbReference type="GO" id="GO:0006817">
    <property type="term" value="P:phosphate ion transport"/>
    <property type="evidence" value="ECO:0007669"/>
    <property type="project" value="UniProtKB-UniRule"/>
</dbReference>
<gene>
    <name evidence="6" type="ORF">SE17_00780</name>
</gene>
<comment type="similarity">
    <text evidence="1 4">Belongs to the PstS family.</text>
</comment>
<evidence type="ECO:0000313" key="6">
    <source>
        <dbReference type="EMBL" id="KPV54921.1"/>
    </source>
</evidence>
<reference evidence="6 7" key="1">
    <citation type="submission" date="2015-09" db="EMBL/GenBank/DDBJ databases">
        <title>Draft genome sequence of Kouleothrix aurantiaca JCM 19913.</title>
        <authorList>
            <person name="Hemp J."/>
        </authorList>
    </citation>
    <scope>NUCLEOTIDE SEQUENCE [LARGE SCALE GENOMIC DNA]</scope>
    <source>
        <strain evidence="6 7">COM-B</strain>
    </source>
</reference>
<dbReference type="PANTHER" id="PTHR30570:SF1">
    <property type="entry name" value="PHOSPHATE-BINDING PROTEIN PSTS"/>
    <property type="match status" value="1"/>
</dbReference>
<dbReference type="Proteomes" id="UP000050509">
    <property type="component" value="Unassembled WGS sequence"/>
</dbReference>
<comment type="function">
    <text evidence="4">Involved in the system for phosphate transport across the cytoplasmic membrane.</text>
</comment>
<dbReference type="SUPFAM" id="SSF53850">
    <property type="entry name" value="Periplasmic binding protein-like II"/>
    <property type="match status" value="1"/>
</dbReference>
<proteinExistence type="inferred from homology"/>
<evidence type="ECO:0000256" key="4">
    <source>
        <dbReference type="RuleBase" id="RU367119"/>
    </source>
</evidence>
<keyword evidence="3" id="KW-0732">Signal</keyword>
<dbReference type="CDD" id="cd13654">
    <property type="entry name" value="PBP2_phosphate_like_2"/>
    <property type="match status" value="1"/>
</dbReference>
<sequence length="301" mass="31799">MPAAAQAADGELPEVDPAAISGPISIAGSSTVFPLTAAVAEAFRDAGSSAQISIDSIGTGAGFQRFCGGAELDIVDASRAINPEEQARCEQRGRNVVEFRIGTDALAVVVHKDNTFLEALSFAQLADIFSGKAKTWADVDSNFPPQPIALYSPGTASGTYDYFVETILGDDTTRMASAATMSEDDDVLADGVADNRYAIGYFGFAYYQKNTQRLKVLKIDDGTGKGSVAPAAESAADGSYPLARPLYVYSTAEVLKAEPHVAAFINFYLTNVNDFIEVVGYFPASPAASQEARQNYLAALK</sequence>
<evidence type="ECO:0000256" key="3">
    <source>
        <dbReference type="ARBA" id="ARBA00022729"/>
    </source>
</evidence>
<dbReference type="GO" id="GO:0042301">
    <property type="term" value="F:phosphate ion binding"/>
    <property type="evidence" value="ECO:0007669"/>
    <property type="project" value="UniProtKB-UniRule"/>
</dbReference>
<evidence type="ECO:0000256" key="2">
    <source>
        <dbReference type="ARBA" id="ARBA00022448"/>
    </source>
</evidence>
<dbReference type="NCBIfam" id="TIGR02136">
    <property type="entry name" value="ptsS_2"/>
    <property type="match status" value="1"/>
</dbReference>
<evidence type="ECO:0000256" key="1">
    <source>
        <dbReference type="ARBA" id="ARBA00008725"/>
    </source>
</evidence>
<keyword evidence="2 4" id="KW-0813">Transport</keyword>
<dbReference type="InterPro" id="IPR050811">
    <property type="entry name" value="Phosphate_ABC_transporter"/>
</dbReference>
<organism evidence="6 7">
    <name type="scientific">Kouleothrix aurantiaca</name>
    <dbReference type="NCBI Taxonomy" id="186479"/>
    <lineage>
        <taxon>Bacteria</taxon>
        <taxon>Bacillati</taxon>
        <taxon>Chloroflexota</taxon>
        <taxon>Chloroflexia</taxon>
        <taxon>Chloroflexales</taxon>
        <taxon>Roseiflexineae</taxon>
        <taxon>Roseiflexaceae</taxon>
        <taxon>Kouleothrix</taxon>
    </lineage>
</organism>
<keyword evidence="7" id="KW-1185">Reference proteome</keyword>
<name>A0A0P9DHE0_9CHLR</name>
<protein>
    <recommendedName>
        <fullName evidence="4">Phosphate-binding protein</fullName>
    </recommendedName>
</protein>
<dbReference type="Pfam" id="PF12849">
    <property type="entry name" value="PBP_like_2"/>
    <property type="match status" value="1"/>
</dbReference>
<dbReference type="AlphaFoldDB" id="A0A0P9DHE0"/>
<comment type="caution">
    <text evidence="6">The sequence shown here is derived from an EMBL/GenBank/DDBJ whole genome shotgun (WGS) entry which is preliminary data.</text>
</comment>